<feature type="domain" description="HTH merR-type" evidence="2">
    <location>
        <begin position="9"/>
        <end position="77"/>
    </location>
</feature>
<name>A0ABV8BSD0_9PSEU</name>
<dbReference type="Pfam" id="PF13411">
    <property type="entry name" value="MerR_1"/>
    <property type="match status" value="1"/>
</dbReference>
<dbReference type="PANTHER" id="PTHR30204">
    <property type="entry name" value="REDOX-CYCLING DRUG-SENSING TRANSCRIPTIONAL ACTIVATOR SOXR"/>
    <property type="match status" value="1"/>
</dbReference>
<evidence type="ECO:0000313" key="4">
    <source>
        <dbReference type="Proteomes" id="UP001595690"/>
    </source>
</evidence>
<accession>A0ABV8BSD0</accession>
<evidence type="ECO:0000256" key="1">
    <source>
        <dbReference type="ARBA" id="ARBA00023125"/>
    </source>
</evidence>
<sequence>MTSKHAAAQMTIDEFAAEIGMTTRTVRSYQARGLLPAPNRLGRSPMYDDFHLTRMRTVLRLQHRGLPLEAIRALLAPDLVLRQFLPAGDVLVCALRQNAELLHAAIDCGVVTQLPDGSLELPNARAVLAAGRTGAPIGHTVSVLVQAVSALRPHAEPALAEVRRSAPSVPPENLAELVVEAFRLAVMSVASRGVPRTA</sequence>
<dbReference type="Gene3D" id="1.10.1660.10">
    <property type="match status" value="1"/>
</dbReference>
<dbReference type="SMART" id="SM00422">
    <property type="entry name" value="HTH_MERR"/>
    <property type="match status" value="1"/>
</dbReference>
<comment type="caution">
    <text evidence="3">The sequence shown here is derived from an EMBL/GenBank/DDBJ whole genome shotgun (WGS) entry which is preliminary data.</text>
</comment>
<dbReference type="InterPro" id="IPR047057">
    <property type="entry name" value="MerR_fam"/>
</dbReference>
<dbReference type="SUPFAM" id="SSF46955">
    <property type="entry name" value="Putative DNA-binding domain"/>
    <property type="match status" value="1"/>
</dbReference>
<protein>
    <submittedName>
        <fullName evidence="3">MerR family transcriptional regulator</fullName>
    </submittedName>
</protein>
<dbReference type="RefSeq" id="WP_382373705.1">
    <property type="nucleotide sequence ID" value="NZ_JBHRZI010000015.1"/>
</dbReference>
<dbReference type="PANTHER" id="PTHR30204:SF93">
    <property type="entry name" value="HTH MERR-TYPE DOMAIN-CONTAINING PROTEIN"/>
    <property type="match status" value="1"/>
</dbReference>
<dbReference type="Proteomes" id="UP001595690">
    <property type="component" value="Unassembled WGS sequence"/>
</dbReference>
<reference evidence="4" key="1">
    <citation type="journal article" date="2019" name="Int. J. Syst. Evol. Microbiol.">
        <title>The Global Catalogue of Microorganisms (GCM) 10K type strain sequencing project: providing services to taxonomists for standard genome sequencing and annotation.</title>
        <authorList>
            <consortium name="The Broad Institute Genomics Platform"/>
            <consortium name="The Broad Institute Genome Sequencing Center for Infectious Disease"/>
            <person name="Wu L."/>
            <person name="Ma J."/>
        </authorList>
    </citation>
    <scope>NUCLEOTIDE SEQUENCE [LARGE SCALE GENOMIC DNA]</scope>
    <source>
        <strain evidence="4">CGMCC 4.7405</strain>
    </source>
</reference>
<proteinExistence type="predicted"/>
<keyword evidence="1" id="KW-0238">DNA-binding</keyword>
<dbReference type="PRINTS" id="PR00040">
    <property type="entry name" value="HTHMERR"/>
</dbReference>
<keyword evidence="4" id="KW-1185">Reference proteome</keyword>
<dbReference type="InterPro" id="IPR009061">
    <property type="entry name" value="DNA-bd_dom_put_sf"/>
</dbReference>
<evidence type="ECO:0000259" key="2">
    <source>
        <dbReference type="PROSITE" id="PS50937"/>
    </source>
</evidence>
<evidence type="ECO:0000313" key="3">
    <source>
        <dbReference type="EMBL" id="MFC3893283.1"/>
    </source>
</evidence>
<dbReference type="CDD" id="cd00592">
    <property type="entry name" value="HTH_MerR-like"/>
    <property type="match status" value="1"/>
</dbReference>
<dbReference type="PROSITE" id="PS50937">
    <property type="entry name" value="HTH_MERR_2"/>
    <property type="match status" value="1"/>
</dbReference>
<dbReference type="InterPro" id="IPR000551">
    <property type="entry name" value="MerR-type_HTH_dom"/>
</dbReference>
<dbReference type="EMBL" id="JBHRZI010000015">
    <property type="protein sequence ID" value="MFC3893283.1"/>
    <property type="molecule type" value="Genomic_DNA"/>
</dbReference>
<organism evidence="3 4">
    <name type="scientific">Lentzea rhizosphaerae</name>
    <dbReference type="NCBI Taxonomy" id="2041025"/>
    <lineage>
        <taxon>Bacteria</taxon>
        <taxon>Bacillati</taxon>
        <taxon>Actinomycetota</taxon>
        <taxon>Actinomycetes</taxon>
        <taxon>Pseudonocardiales</taxon>
        <taxon>Pseudonocardiaceae</taxon>
        <taxon>Lentzea</taxon>
    </lineage>
</organism>
<gene>
    <name evidence="3" type="ORF">ACFOWZ_17560</name>
</gene>